<evidence type="ECO:0000313" key="2">
    <source>
        <dbReference type="WBParaSite" id="Hba_21615"/>
    </source>
</evidence>
<dbReference type="WBParaSite" id="Hba_21615">
    <property type="protein sequence ID" value="Hba_21615"/>
    <property type="gene ID" value="Hba_21615"/>
</dbReference>
<name>A0A1I7XUW7_HETBA</name>
<evidence type="ECO:0000313" key="1">
    <source>
        <dbReference type="Proteomes" id="UP000095283"/>
    </source>
</evidence>
<organism evidence="1 2">
    <name type="scientific">Heterorhabditis bacteriophora</name>
    <name type="common">Entomopathogenic nematode worm</name>
    <dbReference type="NCBI Taxonomy" id="37862"/>
    <lineage>
        <taxon>Eukaryota</taxon>
        <taxon>Metazoa</taxon>
        <taxon>Ecdysozoa</taxon>
        <taxon>Nematoda</taxon>
        <taxon>Chromadorea</taxon>
        <taxon>Rhabditida</taxon>
        <taxon>Rhabditina</taxon>
        <taxon>Rhabditomorpha</taxon>
        <taxon>Strongyloidea</taxon>
        <taxon>Heterorhabditidae</taxon>
        <taxon>Heterorhabditis</taxon>
    </lineage>
</organism>
<keyword evidence="1" id="KW-1185">Reference proteome</keyword>
<accession>A0A1I7XUW7</accession>
<protein>
    <submittedName>
        <fullName evidence="2">Uncharacterized protein</fullName>
    </submittedName>
</protein>
<reference evidence="2" key="1">
    <citation type="submission" date="2016-11" db="UniProtKB">
        <authorList>
            <consortium name="WormBaseParasite"/>
        </authorList>
    </citation>
    <scope>IDENTIFICATION</scope>
</reference>
<sequence>MLNELKAMNNHGFNKQSLELMAQFFTFDGGGYGASVNDDSLTFFGQLADEKAEEAEANNSGVLANIFGRFWKTDTSVNIDASSNHNCSEKAVLEDFDQIVQSTSAPSSSNGIKNRADKEDVLQDCVYENSCRSGIFQAGVSQNGASTSTLNICLYIRGVGIVN</sequence>
<dbReference type="AlphaFoldDB" id="A0A1I7XUW7"/>
<proteinExistence type="predicted"/>
<dbReference type="Proteomes" id="UP000095283">
    <property type="component" value="Unplaced"/>
</dbReference>